<accession>A0A6J4VQV7</accession>
<dbReference type="PANTHER" id="PTHR43744">
    <property type="entry name" value="ABC TRANSPORTER PERMEASE PROTEIN MG189-RELATED-RELATED"/>
    <property type="match status" value="1"/>
</dbReference>
<evidence type="ECO:0000256" key="3">
    <source>
        <dbReference type="ARBA" id="ARBA00022475"/>
    </source>
</evidence>
<protein>
    <submittedName>
        <fullName evidence="9">N-acetyl-D-glucosamine ABC transporter, permease protein 2</fullName>
    </submittedName>
</protein>
<feature type="transmembrane region" description="Helical" evidence="7">
    <location>
        <begin position="158"/>
        <end position="177"/>
    </location>
</feature>
<organism evidence="9">
    <name type="scientific">uncultured Truepera sp</name>
    <dbReference type="NCBI Taxonomy" id="543023"/>
    <lineage>
        <taxon>Bacteria</taxon>
        <taxon>Thermotogati</taxon>
        <taxon>Deinococcota</taxon>
        <taxon>Deinococci</taxon>
        <taxon>Trueperales</taxon>
        <taxon>Trueperaceae</taxon>
        <taxon>Truepera</taxon>
        <taxon>environmental samples</taxon>
    </lineage>
</organism>
<keyword evidence="3" id="KW-1003">Cell membrane</keyword>
<keyword evidence="6 7" id="KW-0472">Membrane</keyword>
<dbReference type="CDD" id="cd06261">
    <property type="entry name" value="TM_PBP2"/>
    <property type="match status" value="1"/>
</dbReference>
<keyword evidence="2 7" id="KW-0813">Transport</keyword>
<keyword evidence="5 7" id="KW-1133">Transmembrane helix</keyword>
<feature type="transmembrane region" description="Helical" evidence="7">
    <location>
        <begin position="24"/>
        <end position="46"/>
    </location>
</feature>
<dbReference type="GO" id="GO:0005886">
    <property type="term" value="C:plasma membrane"/>
    <property type="evidence" value="ECO:0007669"/>
    <property type="project" value="UniProtKB-SubCell"/>
</dbReference>
<evidence type="ECO:0000256" key="1">
    <source>
        <dbReference type="ARBA" id="ARBA00004651"/>
    </source>
</evidence>
<reference evidence="9" key="1">
    <citation type="submission" date="2020-02" db="EMBL/GenBank/DDBJ databases">
        <authorList>
            <person name="Meier V. D."/>
        </authorList>
    </citation>
    <scope>NUCLEOTIDE SEQUENCE</scope>
    <source>
        <strain evidence="9">AVDCRST_MAG86</strain>
    </source>
</reference>
<dbReference type="InterPro" id="IPR035906">
    <property type="entry name" value="MetI-like_sf"/>
</dbReference>
<comment type="similarity">
    <text evidence="7">Belongs to the binding-protein-dependent transport system permease family.</text>
</comment>
<dbReference type="Gene3D" id="1.10.3720.10">
    <property type="entry name" value="MetI-like"/>
    <property type="match status" value="1"/>
</dbReference>
<name>A0A6J4VQV7_9DEIN</name>
<dbReference type="GO" id="GO:0055085">
    <property type="term" value="P:transmembrane transport"/>
    <property type="evidence" value="ECO:0007669"/>
    <property type="project" value="InterPro"/>
</dbReference>
<keyword evidence="4 7" id="KW-0812">Transmembrane</keyword>
<evidence type="ECO:0000256" key="4">
    <source>
        <dbReference type="ARBA" id="ARBA00022692"/>
    </source>
</evidence>
<dbReference type="InterPro" id="IPR000515">
    <property type="entry name" value="MetI-like"/>
</dbReference>
<feature type="transmembrane region" description="Helical" evidence="7">
    <location>
        <begin position="125"/>
        <end position="146"/>
    </location>
</feature>
<evidence type="ECO:0000256" key="5">
    <source>
        <dbReference type="ARBA" id="ARBA00022989"/>
    </source>
</evidence>
<feature type="domain" description="ABC transmembrane type-1" evidence="8">
    <location>
        <begin position="88"/>
        <end position="277"/>
    </location>
</feature>
<dbReference type="Pfam" id="PF00528">
    <property type="entry name" value="BPD_transp_1"/>
    <property type="match status" value="1"/>
</dbReference>
<evidence type="ECO:0000313" key="9">
    <source>
        <dbReference type="EMBL" id="CAA9586537.1"/>
    </source>
</evidence>
<dbReference type="SUPFAM" id="SSF161098">
    <property type="entry name" value="MetI-like"/>
    <property type="match status" value="1"/>
</dbReference>
<sequence length="293" mass="32705">MTEPDDTRGGGVHELKSEKTRYTLTNWLLALFLIPTALVMLLPFIWMVSTSFKLAGAVFEYPPTWIPRPLVWQNYPQVVEILPFARFFFNSLFVALSVTALQLLTCSLAAYAFARLRFPGRDALFLGYLGTLMIPGQVVIIPNFILLRTLGWIDTYQALILPAAFSAFGTFLLRQYFLTIPRELEDAAVVDGASYWQIYLRVILPLSGPALSALAIFTFLGQWNSFLYPLVVTNSAQMSTLTVGLNTLQGQYNTAWTLLMAGSVIALVPVLLVFVFAQRYFIKGIAMTGFGGR</sequence>
<feature type="transmembrane region" description="Helical" evidence="7">
    <location>
        <begin position="255"/>
        <end position="277"/>
    </location>
</feature>
<evidence type="ECO:0000259" key="8">
    <source>
        <dbReference type="PROSITE" id="PS50928"/>
    </source>
</evidence>
<dbReference type="PANTHER" id="PTHR43744:SF12">
    <property type="entry name" value="ABC TRANSPORTER PERMEASE PROTEIN MG189-RELATED"/>
    <property type="match status" value="1"/>
</dbReference>
<dbReference type="PROSITE" id="PS50928">
    <property type="entry name" value="ABC_TM1"/>
    <property type="match status" value="1"/>
</dbReference>
<comment type="subcellular location">
    <subcellularLocation>
        <location evidence="1 7">Cell membrane</location>
        <topology evidence="1 7">Multi-pass membrane protein</topology>
    </subcellularLocation>
</comment>
<dbReference type="AlphaFoldDB" id="A0A6J4VQV7"/>
<gene>
    <name evidence="9" type="ORF">AVDCRST_MAG86-3617</name>
</gene>
<proteinExistence type="inferred from homology"/>
<evidence type="ECO:0000256" key="2">
    <source>
        <dbReference type="ARBA" id="ARBA00022448"/>
    </source>
</evidence>
<feature type="transmembrane region" description="Helical" evidence="7">
    <location>
        <begin position="198"/>
        <end position="220"/>
    </location>
</feature>
<dbReference type="EMBL" id="CADCWP010000324">
    <property type="protein sequence ID" value="CAA9586537.1"/>
    <property type="molecule type" value="Genomic_DNA"/>
</dbReference>
<feature type="transmembrane region" description="Helical" evidence="7">
    <location>
        <begin position="92"/>
        <end position="113"/>
    </location>
</feature>
<evidence type="ECO:0000256" key="7">
    <source>
        <dbReference type="RuleBase" id="RU363032"/>
    </source>
</evidence>
<evidence type="ECO:0000256" key="6">
    <source>
        <dbReference type="ARBA" id="ARBA00023136"/>
    </source>
</evidence>